<comment type="caution">
    <text evidence="1">The sequence shown here is derived from an EMBL/GenBank/DDBJ whole genome shotgun (WGS) entry which is preliminary data.</text>
</comment>
<reference evidence="1 2" key="1">
    <citation type="submission" date="2021-03" db="EMBL/GenBank/DDBJ databases">
        <title>Enterococcal diversity collection.</title>
        <authorList>
            <person name="Gilmore M.S."/>
            <person name="Schwartzman J."/>
            <person name="Van Tyne D."/>
            <person name="Martin M."/>
            <person name="Earl A.M."/>
            <person name="Manson A.L."/>
            <person name="Straub T."/>
            <person name="Salamzade R."/>
            <person name="Saavedra J."/>
            <person name="Lebreton F."/>
            <person name="Prichula J."/>
            <person name="Schaufler K."/>
            <person name="Gaca A."/>
            <person name="Sgardioli B."/>
            <person name="Wagenaar J."/>
            <person name="Strong T."/>
        </authorList>
    </citation>
    <scope>NUCLEOTIDE SEQUENCE [LARGE SCALE GENOMIC DNA]</scope>
    <source>
        <strain evidence="1 2">DIV0869a</strain>
    </source>
</reference>
<organism evidence="1 2">
    <name type="scientific">Candidatus Enterococcus ikei</name>
    <dbReference type="NCBI Taxonomy" id="2815326"/>
    <lineage>
        <taxon>Bacteria</taxon>
        <taxon>Bacillati</taxon>
        <taxon>Bacillota</taxon>
        <taxon>Bacilli</taxon>
        <taxon>Lactobacillales</taxon>
        <taxon>Enterococcaceae</taxon>
        <taxon>Enterococcus</taxon>
    </lineage>
</organism>
<evidence type="ECO:0000313" key="1">
    <source>
        <dbReference type="EMBL" id="MBO0438975.1"/>
    </source>
</evidence>
<dbReference type="Proteomes" id="UP000664632">
    <property type="component" value="Unassembled WGS sequence"/>
</dbReference>
<sequence>MKNLVITLRNGIHVQLYFEKEKEAKVVRNKILKCKDTFCVAVDNVTIRVSEIVLIEIIDLIEEEEHEIKN</sequence>
<keyword evidence="2" id="KW-1185">Reference proteome</keyword>
<accession>A0ABS3GUN6</accession>
<proteinExistence type="predicted"/>
<evidence type="ECO:0000313" key="2">
    <source>
        <dbReference type="Proteomes" id="UP000664632"/>
    </source>
</evidence>
<name>A0ABS3GUN6_9ENTE</name>
<dbReference type="RefSeq" id="WP_207111087.1">
    <property type="nucleotide sequence ID" value="NZ_JAFLWD010000003.1"/>
</dbReference>
<gene>
    <name evidence="1" type="ORF">JZO69_01190</name>
</gene>
<protein>
    <submittedName>
        <fullName evidence="1">Uncharacterized protein</fullName>
    </submittedName>
</protein>
<dbReference type="EMBL" id="JAFLWD010000003">
    <property type="protein sequence ID" value="MBO0438975.1"/>
    <property type="molecule type" value="Genomic_DNA"/>
</dbReference>